<dbReference type="InterPro" id="IPR012334">
    <property type="entry name" value="Pectin_lyas_fold"/>
</dbReference>
<comment type="caution">
    <text evidence="2">The sequence shown here is derived from an EMBL/GenBank/DDBJ whole genome shotgun (WGS) entry which is preliminary data.</text>
</comment>
<gene>
    <name evidence="2" type="ORF">TMPK1_12840</name>
</gene>
<feature type="domain" description="Right handed beta helix" evidence="1">
    <location>
        <begin position="66"/>
        <end position="184"/>
    </location>
</feature>
<proteinExistence type="predicted"/>
<evidence type="ECO:0000313" key="3">
    <source>
        <dbReference type="Proteomes" id="UP000681075"/>
    </source>
</evidence>
<name>A0A8S8XCN6_9PROT</name>
<dbReference type="Pfam" id="PF13229">
    <property type="entry name" value="Beta_helix"/>
    <property type="match status" value="1"/>
</dbReference>
<dbReference type="InterPro" id="IPR039448">
    <property type="entry name" value="Beta_helix"/>
</dbReference>
<dbReference type="EMBL" id="BOPV01000001">
    <property type="protein sequence ID" value="GIL39047.1"/>
    <property type="molecule type" value="Genomic_DNA"/>
</dbReference>
<dbReference type="AlphaFoldDB" id="A0A8S8XCN6"/>
<dbReference type="Gene3D" id="2.160.20.10">
    <property type="entry name" value="Single-stranded right-handed beta-helix, Pectin lyase-like"/>
    <property type="match status" value="1"/>
</dbReference>
<accession>A0A8S8XCN6</accession>
<organism evidence="2 3">
    <name type="scientific">Roseiterribacter gracilis</name>
    <dbReference type="NCBI Taxonomy" id="2812848"/>
    <lineage>
        <taxon>Bacteria</taxon>
        <taxon>Pseudomonadati</taxon>
        <taxon>Pseudomonadota</taxon>
        <taxon>Alphaproteobacteria</taxon>
        <taxon>Rhodospirillales</taxon>
        <taxon>Roseiterribacteraceae</taxon>
        <taxon>Roseiterribacter</taxon>
    </lineage>
</organism>
<dbReference type="InterPro" id="IPR011050">
    <property type="entry name" value="Pectin_lyase_fold/virulence"/>
</dbReference>
<evidence type="ECO:0000313" key="2">
    <source>
        <dbReference type="EMBL" id="GIL39047.1"/>
    </source>
</evidence>
<evidence type="ECO:0000259" key="1">
    <source>
        <dbReference type="Pfam" id="PF13229"/>
    </source>
</evidence>
<keyword evidence="3" id="KW-1185">Reference proteome</keyword>
<reference evidence="2" key="1">
    <citation type="submission" date="2021-02" db="EMBL/GenBank/DDBJ databases">
        <title>Genome sequence of Rhodospirillales sp. strain TMPK1 isolated from soil.</title>
        <authorList>
            <person name="Nakai R."/>
            <person name="Kusada H."/>
            <person name="Tamaki H."/>
        </authorList>
    </citation>
    <scope>NUCLEOTIDE SEQUENCE</scope>
    <source>
        <strain evidence="2">TMPK1</strain>
    </source>
</reference>
<dbReference type="SUPFAM" id="SSF51126">
    <property type="entry name" value="Pectin lyase-like"/>
    <property type="match status" value="1"/>
</dbReference>
<sequence length="459" mass="47445">MPKTMWVGANETYKSLNDAIKASTAGDTINVRAGTYYETSASIDHDLTIVGVGGMVKLVNTQSLANGKAMLISHGNVTLKNLDMSGAKVGAGNGAAVRLSDGNLKLDNVFIHDNQDGILTLDNATATLTVNHSEFARNGVGDGYSHGIYANHIASVTITDSYFHDTKVGHHVKSRAANTTVTGTIFDDGSGGTSSYAIDLPNGGKATIENNWFHQASTSQNPLVVHFGGEGGYYATNKLHLDHDVLVNDLSGGTFAYNGISGASAEIDHVATYGTKTTVFAGTGSAHDNSTLASAMAKPAWSLWSVGADGSTSGIASQTAALIAAVTGGTVSLPADPAPPTTPPPTTVSTDFTKAAVITPTQDNQVMSNASGNDSFTFVNLSVDHTTIVHFYTKYDHFDLRALGLGTNALSDGHVTLQAAGTDTIVFVDSDAAGAAAPVQLVKIQGVTPTALAGADWHF</sequence>
<protein>
    <recommendedName>
        <fullName evidence="1">Right handed beta helix domain-containing protein</fullName>
    </recommendedName>
</protein>
<dbReference type="Proteomes" id="UP000681075">
    <property type="component" value="Unassembled WGS sequence"/>
</dbReference>
<dbReference type="RefSeq" id="WP_420242146.1">
    <property type="nucleotide sequence ID" value="NZ_BOPV01000001.1"/>
</dbReference>